<sequence length="79" mass="8297">MLSLELTLLLATSGTDPDAGSKAGSHGSSQDNAAPGTQLTANVEYLPPAPFTSCRVTDSTITSHDLEDKDRIRFHGLVV</sequence>
<protein>
    <submittedName>
        <fullName evidence="3">Uncharacterized protein</fullName>
    </submittedName>
</protein>
<name>A0A553IBA4_9PEZI</name>
<gene>
    <name evidence="3" type="ORF">FHL15_001756</name>
</gene>
<evidence type="ECO:0000256" key="1">
    <source>
        <dbReference type="SAM" id="MobiDB-lite"/>
    </source>
</evidence>
<feature type="region of interest" description="Disordered" evidence="1">
    <location>
        <begin position="13"/>
        <end position="38"/>
    </location>
</feature>
<feature type="compositionally biased region" description="Polar residues" evidence="1">
    <location>
        <begin position="26"/>
        <end position="38"/>
    </location>
</feature>
<proteinExistence type="predicted"/>
<reference evidence="4" key="1">
    <citation type="submission" date="2019-06" db="EMBL/GenBank/DDBJ databases">
        <title>Draft genome sequence of the griseofulvin-producing fungus Xylaria cubensis strain G536.</title>
        <authorList>
            <person name="Mead M.E."/>
            <person name="Raja H.A."/>
            <person name="Steenwyk J.L."/>
            <person name="Knowles S.L."/>
            <person name="Oberlies N.H."/>
            <person name="Rokas A."/>
        </authorList>
    </citation>
    <scope>NUCLEOTIDE SEQUENCE [LARGE SCALE GENOMIC DNA]</scope>
    <source>
        <strain evidence="4">G536</strain>
    </source>
</reference>
<dbReference type="AlphaFoldDB" id="A0A553IBA4"/>
<keyword evidence="4" id="KW-1185">Reference proteome</keyword>
<dbReference type="EMBL" id="VFLP01000006">
    <property type="protein sequence ID" value="TRX97478.1"/>
    <property type="molecule type" value="Genomic_DNA"/>
</dbReference>
<accession>A0A553IBA4</accession>
<evidence type="ECO:0000256" key="2">
    <source>
        <dbReference type="SAM" id="SignalP"/>
    </source>
</evidence>
<evidence type="ECO:0000313" key="4">
    <source>
        <dbReference type="Proteomes" id="UP000319160"/>
    </source>
</evidence>
<keyword evidence="2" id="KW-0732">Signal</keyword>
<feature type="signal peptide" evidence="2">
    <location>
        <begin position="1"/>
        <end position="17"/>
    </location>
</feature>
<comment type="caution">
    <text evidence="3">The sequence shown here is derived from an EMBL/GenBank/DDBJ whole genome shotgun (WGS) entry which is preliminary data.</text>
</comment>
<organism evidence="3 4">
    <name type="scientific">Xylaria flabelliformis</name>
    <dbReference type="NCBI Taxonomy" id="2512241"/>
    <lineage>
        <taxon>Eukaryota</taxon>
        <taxon>Fungi</taxon>
        <taxon>Dikarya</taxon>
        <taxon>Ascomycota</taxon>
        <taxon>Pezizomycotina</taxon>
        <taxon>Sordariomycetes</taxon>
        <taxon>Xylariomycetidae</taxon>
        <taxon>Xylariales</taxon>
        <taxon>Xylariaceae</taxon>
        <taxon>Xylaria</taxon>
    </lineage>
</organism>
<evidence type="ECO:0000313" key="3">
    <source>
        <dbReference type="EMBL" id="TRX97478.1"/>
    </source>
</evidence>
<feature type="chain" id="PRO_5021827168" evidence="2">
    <location>
        <begin position="18"/>
        <end position="79"/>
    </location>
</feature>
<dbReference type="Proteomes" id="UP000319160">
    <property type="component" value="Unassembled WGS sequence"/>
</dbReference>